<accession>A0AAV5VDR2</accession>
<evidence type="ECO:0000256" key="1">
    <source>
        <dbReference type="SAM" id="MobiDB-lite"/>
    </source>
</evidence>
<evidence type="ECO:0000313" key="2">
    <source>
        <dbReference type="EMBL" id="GMT17810.1"/>
    </source>
</evidence>
<dbReference type="AlphaFoldDB" id="A0AAV5VDR2"/>
<feature type="region of interest" description="Disordered" evidence="1">
    <location>
        <begin position="36"/>
        <end position="88"/>
    </location>
</feature>
<sequence>IGETTRTVDLEDHRTWARRRSHKVRLSSLTLVIKTRRSQPTPELNHRRKAASNSRVPMTHSPTRPSHMPSISEGTASNLVTRNKKPSM</sequence>
<gene>
    <name evidence="2" type="ORF">PFISCL1PPCAC_9107</name>
</gene>
<keyword evidence="3" id="KW-1185">Reference proteome</keyword>
<dbReference type="Proteomes" id="UP001432322">
    <property type="component" value="Unassembled WGS sequence"/>
</dbReference>
<dbReference type="EMBL" id="BTSY01000003">
    <property type="protein sequence ID" value="GMT17810.1"/>
    <property type="molecule type" value="Genomic_DNA"/>
</dbReference>
<evidence type="ECO:0000313" key="3">
    <source>
        <dbReference type="Proteomes" id="UP001432322"/>
    </source>
</evidence>
<comment type="caution">
    <text evidence="2">The sequence shown here is derived from an EMBL/GenBank/DDBJ whole genome shotgun (WGS) entry which is preliminary data.</text>
</comment>
<feature type="non-terminal residue" evidence="2">
    <location>
        <position position="1"/>
    </location>
</feature>
<feature type="compositionally biased region" description="Polar residues" evidence="1">
    <location>
        <begin position="72"/>
        <end position="81"/>
    </location>
</feature>
<protein>
    <submittedName>
        <fullName evidence="2">Uncharacterized protein</fullName>
    </submittedName>
</protein>
<feature type="compositionally biased region" description="Polar residues" evidence="1">
    <location>
        <begin position="51"/>
        <end position="64"/>
    </location>
</feature>
<organism evidence="2 3">
    <name type="scientific">Pristionchus fissidentatus</name>
    <dbReference type="NCBI Taxonomy" id="1538716"/>
    <lineage>
        <taxon>Eukaryota</taxon>
        <taxon>Metazoa</taxon>
        <taxon>Ecdysozoa</taxon>
        <taxon>Nematoda</taxon>
        <taxon>Chromadorea</taxon>
        <taxon>Rhabditida</taxon>
        <taxon>Rhabditina</taxon>
        <taxon>Diplogasteromorpha</taxon>
        <taxon>Diplogasteroidea</taxon>
        <taxon>Neodiplogasteridae</taxon>
        <taxon>Pristionchus</taxon>
    </lineage>
</organism>
<name>A0AAV5VDR2_9BILA</name>
<reference evidence="2" key="1">
    <citation type="submission" date="2023-10" db="EMBL/GenBank/DDBJ databases">
        <title>Genome assembly of Pristionchus species.</title>
        <authorList>
            <person name="Yoshida K."/>
            <person name="Sommer R.J."/>
        </authorList>
    </citation>
    <scope>NUCLEOTIDE SEQUENCE</scope>
    <source>
        <strain evidence="2">RS5133</strain>
    </source>
</reference>
<proteinExistence type="predicted"/>